<gene>
    <name evidence="1" type="ORF">PXEA_LOCUS9178</name>
</gene>
<comment type="caution">
    <text evidence="1">The sequence shown here is derived from an EMBL/GenBank/DDBJ whole genome shotgun (WGS) entry which is preliminary data.</text>
</comment>
<name>A0A448WMX4_9PLAT</name>
<reference evidence="1" key="1">
    <citation type="submission" date="2018-11" db="EMBL/GenBank/DDBJ databases">
        <authorList>
            <consortium name="Pathogen Informatics"/>
        </authorList>
    </citation>
    <scope>NUCLEOTIDE SEQUENCE</scope>
</reference>
<dbReference type="Proteomes" id="UP000784294">
    <property type="component" value="Unassembled WGS sequence"/>
</dbReference>
<dbReference type="EMBL" id="CAAALY010025688">
    <property type="protein sequence ID" value="VEL15738.1"/>
    <property type="molecule type" value="Genomic_DNA"/>
</dbReference>
<accession>A0A448WMX4</accession>
<evidence type="ECO:0000313" key="2">
    <source>
        <dbReference type="Proteomes" id="UP000784294"/>
    </source>
</evidence>
<keyword evidence="2" id="KW-1185">Reference proteome</keyword>
<evidence type="ECO:0000313" key="1">
    <source>
        <dbReference type="EMBL" id="VEL15738.1"/>
    </source>
</evidence>
<dbReference type="AlphaFoldDB" id="A0A448WMX4"/>
<protein>
    <submittedName>
        <fullName evidence="1">Uncharacterized protein</fullName>
    </submittedName>
</protein>
<organism evidence="1 2">
    <name type="scientific">Protopolystoma xenopodis</name>
    <dbReference type="NCBI Taxonomy" id="117903"/>
    <lineage>
        <taxon>Eukaryota</taxon>
        <taxon>Metazoa</taxon>
        <taxon>Spiralia</taxon>
        <taxon>Lophotrochozoa</taxon>
        <taxon>Platyhelminthes</taxon>
        <taxon>Monogenea</taxon>
        <taxon>Polyopisthocotylea</taxon>
        <taxon>Polystomatidea</taxon>
        <taxon>Polystomatidae</taxon>
        <taxon>Protopolystoma</taxon>
    </lineage>
</organism>
<sequence>MASRRRSMAQEVHTALEQLTDSLVDLVHLAPGSTIPGLSWGDEDDSYACAGVPFVSTTPSYASAPDRPYQRLREEIETGLFSFHDSLELDAPGLDSSEPWSKITDALNLVESNSE</sequence>
<proteinExistence type="predicted"/>